<reference evidence="4" key="1">
    <citation type="submission" date="2019-05" db="EMBL/GenBank/DDBJ databases">
        <title>Prevotella brunnea sp. nov., isolated from a wound of a patient.</title>
        <authorList>
            <person name="Buhl M."/>
        </authorList>
    </citation>
    <scope>NUCLEOTIDE SEQUENCE [LARGE SCALE GENOMIC DNA]</scope>
    <source>
        <strain evidence="4">A2672</strain>
    </source>
</reference>
<dbReference type="OrthoDB" id="947434at2"/>
<gene>
    <name evidence="3" type="ORF">ETF27_03120</name>
</gene>
<dbReference type="Proteomes" id="UP000321612">
    <property type="component" value="Unassembled WGS sequence"/>
</dbReference>
<comment type="caution">
    <text evidence="3">The sequence shown here is derived from an EMBL/GenBank/DDBJ whole genome shotgun (WGS) entry which is preliminary data.</text>
</comment>
<keyword evidence="4" id="KW-1185">Reference proteome</keyword>
<evidence type="ECO:0000256" key="1">
    <source>
        <dbReference type="SAM" id="SignalP"/>
    </source>
</evidence>
<keyword evidence="1" id="KW-0732">Signal</keyword>
<organism evidence="3 4">
    <name type="scientific">Prevotella brunnea</name>
    <dbReference type="NCBI Taxonomy" id="2508867"/>
    <lineage>
        <taxon>Bacteria</taxon>
        <taxon>Pseudomonadati</taxon>
        <taxon>Bacteroidota</taxon>
        <taxon>Bacteroidia</taxon>
        <taxon>Bacteroidales</taxon>
        <taxon>Prevotellaceae</taxon>
        <taxon>Prevotella</taxon>
    </lineage>
</organism>
<evidence type="ECO:0000313" key="3">
    <source>
        <dbReference type="EMBL" id="TXJ62754.1"/>
    </source>
</evidence>
<accession>A0A5C8GKV4</accession>
<evidence type="ECO:0000313" key="4">
    <source>
        <dbReference type="Proteomes" id="UP000321612"/>
    </source>
</evidence>
<feature type="signal peptide" evidence="1">
    <location>
        <begin position="1"/>
        <end position="19"/>
    </location>
</feature>
<dbReference type="AlphaFoldDB" id="A0A5C8GKV4"/>
<dbReference type="InterPro" id="IPR025665">
    <property type="entry name" value="Beta-barrel_OMP_2"/>
</dbReference>
<name>A0A5C8GKV4_9BACT</name>
<dbReference type="RefSeq" id="WP_130828538.1">
    <property type="nucleotide sequence ID" value="NZ_SDIK01000019.1"/>
</dbReference>
<feature type="domain" description="Outer membrane protein beta-barrel" evidence="2">
    <location>
        <begin position="18"/>
        <end position="209"/>
    </location>
</feature>
<protein>
    <submittedName>
        <fullName evidence="3">PorT family protein</fullName>
    </submittedName>
</protein>
<proteinExistence type="predicted"/>
<feature type="chain" id="PRO_5023092465" evidence="1">
    <location>
        <begin position="20"/>
        <end position="230"/>
    </location>
</feature>
<dbReference type="Pfam" id="PF13568">
    <property type="entry name" value="OMP_b-brl_2"/>
    <property type="match status" value="1"/>
</dbReference>
<evidence type="ECO:0000259" key="2">
    <source>
        <dbReference type="Pfam" id="PF13568"/>
    </source>
</evidence>
<dbReference type="EMBL" id="SDIK01000019">
    <property type="protein sequence ID" value="TXJ62754.1"/>
    <property type="molecule type" value="Genomic_DNA"/>
</dbReference>
<sequence>MKRLFLFLFGSALAITSMAQSDPCTWSLIPHVGVSISNSTNNYIQTMNGESSSNSTFRSGFVGGVEVRYQSSDCLAISAGLNYTQAGWAYDDKDLGVDDKGKGTIFHDANYRLNYLDLPLTAHFFVVNGLAVNIGLQPSFMLNGNTKFEFQTYTVDKEGKRTFTENEVLSGDLSKEAFKEFVLSVPLGLSYEYQNVVLDARYVFGLTKVMNFLNGKNRMITLTVGYKFDL</sequence>